<comment type="caution">
    <text evidence="4">The sequence shown here is derived from an EMBL/GenBank/DDBJ whole genome shotgun (WGS) entry which is preliminary data.</text>
</comment>
<feature type="domain" description="UvrD-like helicase C-terminal" evidence="3">
    <location>
        <begin position="1006"/>
        <end position="1053"/>
    </location>
</feature>
<keyword evidence="1" id="KW-0547">Nucleotide-binding</keyword>
<keyword evidence="5" id="KW-1185">Reference proteome</keyword>
<dbReference type="InterPro" id="IPR050534">
    <property type="entry name" value="Coronavir_polyprotein_1ab"/>
</dbReference>
<evidence type="ECO:0000259" key="3">
    <source>
        <dbReference type="Pfam" id="PF13538"/>
    </source>
</evidence>
<sequence>MNQHLSIRVAWHDSKWNGAVCKHPSQNAFCLNLPRIYQEKNDQSEEALAGKHWAELQDSQLPPCKAEGGSFMSFRKYKRQFNHPYNKPGWKDIPHTKLKPTTIEVPPYSCFAVPFWWMLRGNQATIREWYPDIPHDENPPFPSSWVYTSKTQEALLKRFFEPIKEEHSLVIFYAKGANPIDEDSRRLIVGIGSIKTKSKILKYETTADYTYPLWDRLISHGIRPNDAASEGILLPYHEYLELPDDFQLKTKEGKKNKQDLLNEIKLTLQETASRQEIIDEFAYGSEHVNDSSVLVVLGKLRSIIERIKEHGIVKDVWDQHIIWIDKQIGKVKESMGPFPSFGNALLALGFQYGHLLEEDLRAENHLDTKDNPWDAWEDAIYEHINLGRKPYAADLPHFRDIWLNESTERKNLLMLLSRFELTEKQIKNWFDAGTRTKLGYKSTDAELILNPYRIAELDEGDLEDYPIAVETLDNGLFEDKAIQGEHVPEKPQLVDSPLDQRRIRAIITQVLKGAAENGDTLVSVNEITETINTLNLQRNTVLPANYVVTNIEFIKEQISFIDAEEIHSLQLAKYNDIESWFRKVLIARAKKELDPVDENWEQLIKQSIYNNGIIFEPSNPKHAAALSDQVSALKRITGRKISVLLGPAGTGKTTVLGALFGCQSLTSEGILLLAPTGKARVKLGKMAGGEAFTIAQFLNKQKRFDWNRMKPRFSGPEKYKGKQNVIVDECSMLTEDDLYALMQALDLGHIKRLILVGDPYQLPPIGAGRPFADFCTCLDNLETEHEDYDATNALARLKEVVRNVDGANSDTLTLASWYSGLKPSKDADAIFQKLGDNSLLNDLHVATWEDEQSLVKALNALLIDKLGLKDERDYAKLNAFLGVNGSKIDTGKIEAFQLLSPVKAPYWGSFNLNRIFQQQFRTGLKGTVSIGEYQIGFYDKVIQTVNEWKEGFPGGEKHQLSNGQLGLVKATNKGFANVVFAGVDDKITFGYRGQGQAENDSSNLELAYAITVHKSQGSDFDYVFLVIPKTGRIISRELIYTALTRAKKQLILLIEGDTPQWIINLSKPQYSETAKRNTHLFAYSVREEKHSIPFAEGLIHKTKKEGLLVRSKSEVIIANMLVEKGIEFEYEREFLGKNGQKRIPDFTFIDAAGDIVILEHLGMMSLPSYKADWEKKLQFYKDNGYKMDENLFTTTESEKGGINSLAIEEVITKIEKMI</sequence>
<evidence type="ECO:0000256" key="1">
    <source>
        <dbReference type="ARBA" id="ARBA00022741"/>
    </source>
</evidence>
<dbReference type="Gene3D" id="2.30.30.940">
    <property type="match status" value="1"/>
</dbReference>
<dbReference type="SUPFAM" id="SSF52540">
    <property type="entry name" value="P-loop containing nucleoside triphosphate hydrolases"/>
    <property type="match status" value="1"/>
</dbReference>
<dbReference type="InterPro" id="IPR027785">
    <property type="entry name" value="UvrD-like_helicase_C"/>
</dbReference>
<protein>
    <recommendedName>
        <fullName evidence="3">UvrD-like helicase C-terminal domain-containing protein</fullName>
    </recommendedName>
</protein>
<dbReference type="Pfam" id="PF13604">
    <property type="entry name" value="AAA_30"/>
    <property type="match status" value="1"/>
</dbReference>
<gene>
    <name evidence="4" type="ORF">GCM10011339_40870</name>
</gene>
<organism evidence="4 5">
    <name type="scientific">Echinicola rosea</name>
    <dbReference type="NCBI Taxonomy" id="1807691"/>
    <lineage>
        <taxon>Bacteria</taxon>
        <taxon>Pseudomonadati</taxon>
        <taxon>Bacteroidota</taxon>
        <taxon>Cytophagia</taxon>
        <taxon>Cytophagales</taxon>
        <taxon>Cyclobacteriaceae</taxon>
        <taxon>Echinicola</taxon>
    </lineage>
</organism>
<dbReference type="Gene3D" id="3.40.50.300">
    <property type="entry name" value="P-loop containing nucleotide triphosphate hydrolases"/>
    <property type="match status" value="2"/>
</dbReference>
<evidence type="ECO:0000313" key="5">
    <source>
        <dbReference type="Proteomes" id="UP000647339"/>
    </source>
</evidence>
<reference evidence="5" key="1">
    <citation type="journal article" date="2019" name="Int. J. Syst. Evol. Microbiol.">
        <title>The Global Catalogue of Microorganisms (GCM) 10K type strain sequencing project: providing services to taxonomists for standard genome sequencing and annotation.</title>
        <authorList>
            <consortium name="The Broad Institute Genomics Platform"/>
            <consortium name="The Broad Institute Genome Sequencing Center for Infectious Disease"/>
            <person name="Wu L."/>
            <person name="Ma J."/>
        </authorList>
    </citation>
    <scope>NUCLEOTIDE SEQUENCE [LARGE SCALE GENOMIC DNA]</scope>
    <source>
        <strain evidence="5">CGMCC 1.15407</strain>
    </source>
</reference>
<dbReference type="Pfam" id="PF13538">
    <property type="entry name" value="UvrD_C_2"/>
    <property type="match status" value="1"/>
</dbReference>
<evidence type="ECO:0000256" key="2">
    <source>
        <dbReference type="ARBA" id="ARBA00022840"/>
    </source>
</evidence>
<dbReference type="PANTHER" id="PTHR43788">
    <property type="entry name" value="DNA2/NAM7 HELICASE FAMILY MEMBER"/>
    <property type="match status" value="1"/>
</dbReference>
<dbReference type="EMBL" id="BMIU01000028">
    <property type="protein sequence ID" value="GGF48113.1"/>
    <property type="molecule type" value="Genomic_DNA"/>
</dbReference>
<evidence type="ECO:0000313" key="4">
    <source>
        <dbReference type="EMBL" id="GGF48113.1"/>
    </source>
</evidence>
<accession>A0ABQ1VAV6</accession>
<name>A0ABQ1VAV6_9BACT</name>
<dbReference type="CDD" id="cd18809">
    <property type="entry name" value="SF1_C_RecD"/>
    <property type="match status" value="1"/>
</dbReference>
<dbReference type="PANTHER" id="PTHR43788:SF6">
    <property type="entry name" value="DNA HELICASE B"/>
    <property type="match status" value="1"/>
</dbReference>
<dbReference type="RefSeq" id="WP_137404114.1">
    <property type="nucleotide sequence ID" value="NZ_BMIU01000028.1"/>
</dbReference>
<proteinExistence type="predicted"/>
<dbReference type="InterPro" id="IPR027417">
    <property type="entry name" value="P-loop_NTPase"/>
</dbReference>
<dbReference type="CDD" id="cd17933">
    <property type="entry name" value="DEXSc_RecD-like"/>
    <property type="match status" value="1"/>
</dbReference>
<keyword evidence="2" id="KW-0067">ATP-binding</keyword>
<dbReference type="Proteomes" id="UP000647339">
    <property type="component" value="Unassembled WGS sequence"/>
</dbReference>